<evidence type="ECO:0000313" key="2">
    <source>
        <dbReference type="Proteomes" id="UP000198211"/>
    </source>
</evidence>
<dbReference type="PANTHER" id="PTHR40866">
    <property type="entry name" value="BED-TYPE DOMAIN-CONTAINING PROTEIN"/>
    <property type="match status" value="1"/>
</dbReference>
<accession>A0A225UQ07</accession>
<dbReference type="OrthoDB" id="105294at2759"/>
<evidence type="ECO:0000313" key="1">
    <source>
        <dbReference type="EMBL" id="OWY95048.1"/>
    </source>
</evidence>
<comment type="caution">
    <text evidence="1">The sequence shown here is derived from an EMBL/GenBank/DDBJ whole genome shotgun (WGS) entry which is preliminary data.</text>
</comment>
<reference evidence="2" key="1">
    <citation type="submission" date="2017-03" db="EMBL/GenBank/DDBJ databases">
        <title>Phytopthora megakarya and P. palmivora, two closely related causual agents of cacao black pod achieved similar genome size and gene model numbers by different mechanisms.</title>
        <authorList>
            <person name="Ali S."/>
            <person name="Shao J."/>
            <person name="Larry D.J."/>
            <person name="Kronmiller B."/>
            <person name="Shen D."/>
            <person name="Strem M.D."/>
            <person name="Melnick R.L."/>
            <person name="Guiltinan M.J."/>
            <person name="Tyler B.M."/>
            <person name="Meinhardt L.W."/>
            <person name="Bailey B.A."/>
        </authorList>
    </citation>
    <scope>NUCLEOTIDE SEQUENCE [LARGE SCALE GENOMIC DNA]</scope>
    <source>
        <strain evidence="2">zdho120</strain>
    </source>
</reference>
<gene>
    <name evidence="1" type="ORF">PHMEG_00035061</name>
</gene>
<evidence type="ECO:0008006" key="3">
    <source>
        <dbReference type="Google" id="ProtNLM"/>
    </source>
</evidence>
<dbReference type="PANTHER" id="PTHR40866:SF1">
    <property type="entry name" value="BED-TYPE DOMAIN-CONTAINING PROTEIN"/>
    <property type="match status" value="1"/>
</dbReference>
<proteinExistence type="predicted"/>
<protein>
    <recommendedName>
        <fullName evidence="3">HAT C-terminal dimerisation domain-containing protein</fullName>
    </recommendedName>
</protein>
<dbReference type="EMBL" id="NBNE01013495">
    <property type="protein sequence ID" value="OWY95048.1"/>
    <property type="molecule type" value="Genomic_DNA"/>
</dbReference>
<name>A0A225UQ07_9STRA</name>
<keyword evidence="2" id="KW-1185">Reference proteome</keyword>
<sequence length="207" mass="22829">MLERYVKIRDDILTAVEDLVPRGHAYRRVSALVDKLRELCLRDATGRDVYASQVRLLFDACSEKYPILADYLSPSAAIVHTPAFESALVKLQNDLPLGSDEQRAIDGFILPTIAPTTEAPTKTDVATSVLRQAKKPRLTRRCATAYDALLVCATPASNTCERLFSECKLVLTSLRSSTLPANFETSMFLRANGNMCNCTTLLGCPQE</sequence>
<dbReference type="AlphaFoldDB" id="A0A225UQ07"/>
<organism evidence="1 2">
    <name type="scientific">Phytophthora megakarya</name>
    <dbReference type="NCBI Taxonomy" id="4795"/>
    <lineage>
        <taxon>Eukaryota</taxon>
        <taxon>Sar</taxon>
        <taxon>Stramenopiles</taxon>
        <taxon>Oomycota</taxon>
        <taxon>Peronosporomycetes</taxon>
        <taxon>Peronosporales</taxon>
        <taxon>Peronosporaceae</taxon>
        <taxon>Phytophthora</taxon>
    </lineage>
</organism>
<dbReference type="Proteomes" id="UP000198211">
    <property type="component" value="Unassembled WGS sequence"/>
</dbReference>